<protein>
    <recommendedName>
        <fullName evidence="3">Histidine kinase/HSP90-like ATPase domain-containing protein</fullName>
    </recommendedName>
</protein>
<evidence type="ECO:0000313" key="1">
    <source>
        <dbReference type="EMBL" id="PVE11304.1"/>
    </source>
</evidence>
<proteinExistence type="predicted"/>
<dbReference type="SUPFAM" id="SSF55874">
    <property type="entry name" value="ATPase domain of HSP90 chaperone/DNA topoisomerase II/histidine kinase"/>
    <property type="match status" value="1"/>
</dbReference>
<sequence>MHGGTIDVADGPRGGAVFTLRLPLRRTGEGAE</sequence>
<dbReference type="Proteomes" id="UP000245992">
    <property type="component" value="Unassembled WGS sequence"/>
</dbReference>
<name>A0A2T7T819_9ACTN</name>
<comment type="caution">
    <text evidence="1">The sequence shown here is derived from an EMBL/GenBank/DDBJ whole genome shotgun (WGS) entry which is preliminary data.</text>
</comment>
<keyword evidence="2" id="KW-1185">Reference proteome</keyword>
<reference evidence="1 2" key="1">
    <citation type="submission" date="2013-12" db="EMBL/GenBank/DDBJ databases">
        <title>Annotated genome of Streptomyces scopuliridis.</title>
        <authorList>
            <person name="Olson J.B."/>
        </authorList>
    </citation>
    <scope>NUCLEOTIDE SEQUENCE [LARGE SCALE GENOMIC DNA]</scope>
    <source>
        <strain evidence="1 2">RB72</strain>
    </source>
</reference>
<accession>A0A2T7T819</accession>
<dbReference type="EMBL" id="AZSP01000144">
    <property type="protein sequence ID" value="PVE11304.1"/>
    <property type="molecule type" value="Genomic_DNA"/>
</dbReference>
<dbReference type="InterPro" id="IPR036890">
    <property type="entry name" value="HATPase_C_sf"/>
</dbReference>
<evidence type="ECO:0000313" key="2">
    <source>
        <dbReference type="Proteomes" id="UP000245992"/>
    </source>
</evidence>
<evidence type="ECO:0008006" key="3">
    <source>
        <dbReference type="Google" id="ProtNLM"/>
    </source>
</evidence>
<gene>
    <name evidence="1" type="ORF">Y717_14765</name>
</gene>
<organism evidence="1 2">
    <name type="scientific">Streptomyces scopuliridis RB72</name>
    <dbReference type="NCBI Taxonomy" id="1440053"/>
    <lineage>
        <taxon>Bacteria</taxon>
        <taxon>Bacillati</taxon>
        <taxon>Actinomycetota</taxon>
        <taxon>Actinomycetes</taxon>
        <taxon>Kitasatosporales</taxon>
        <taxon>Streptomycetaceae</taxon>
        <taxon>Streptomyces</taxon>
    </lineage>
</organism>
<dbReference type="AlphaFoldDB" id="A0A2T7T819"/>